<accession>A0AAX2J5U5</accession>
<dbReference type="Pfam" id="PF20511">
    <property type="entry name" value="PMI_typeI_cat"/>
    <property type="match status" value="1"/>
</dbReference>
<dbReference type="GO" id="GO:0008270">
    <property type="term" value="F:zinc ion binding"/>
    <property type="evidence" value="ECO:0007669"/>
    <property type="project" value="InterPro"/>
</dbReference>
<dbReference type="EC" id="5.3.1.8" evidence="2"/>
<name>A0AAX2J5U5_KINKI</name>
<evidence type="ECO:0000259" key="1">
    <source>
        <dbReference type="Pfam" id="PF20511"/>
    </source>
</evidence>
<sequence length="116" mass="13217">MSHFGAPNSLSTIVNGEHAGKTLDCVFDQHRELFGNSQSTEFPLLTKILDAQDWLSMQVHPNDDYAMQHENSLGKTECWYIIVADDDAEIVYGHHAQSHEQLTSKRLHCKKAYILF</sequence>
<protein>
    <submittedName>
        <fullName evidence="2">Probable mannose-6-phosphate isomerase gmuF</fullName>
        <ecNumber evidence="2">5.3.1.8</ecNumber>
    </submittedName>
</protein>
<reference evidence="2 3" key="1">
    <citation type="submission" date="2018-06" db="EMBL/GenBank/DDBJ databases">
        <authorList>
            <consortium name="Pathogen Informatics"/>
            <person name="Doyle S."/>
        </authorList>
    </citation>
    <scope>NUCLEOTIDE SEQUENCE [LARGE SCALE GENOMIC DNA]</scope>
    <source>
        <strain evidence="2 3">NCTC10529</strain>
    </source>
</reference>
<dbReference type="GO" id="GO:0004476">
    <property type="term" value="F:mannose-6-phosphate isomerase activity"/>
    <property type="evidence" value="ECO:0007669"/>
    <property type="project" value="UniProtKB-EC"/>
</dbReference>
<dbReference type="EMBL" id="LS483426">
    <property type="protein sequence ID" value="SQH25442.1"/>
    <property type="molecule type" value="Genomic_DNA"/>
</dbReference>
<dbReference type="SUPFAM" id="SSF51182">
    <property type="entry name" value="RmlC-like cupins"/>
    <property type="match status" value="1"/>
</dbReference>
<proteinExistence type="predicted"/>
<gene>
    <name evidence="2" type="primary">gmuF</name>
    <name evidence="2" type="ORF">NCTC10529_01641</name>
</gene>
<dbReference type="InterPro" id="IPR011051">
    <property type="entry name" value="RmlC_Cupin_sf"/>
</dbReference>
<feature type="domain" description="Phosphomannose isomerase type I catalytic" evidence="1">
    <location>
        <begin position="7"/>
        <end position="68"/>
    </location>
</feature>
<organism evidence="2 3">
    <name type="scientific">Kingella kingae</name>
    <dbReference type="NCBI Taxonomy" id="504"/>
    <lineage>
        <taxon>Bacteria</taxon>
        <taxon>Pseudomonadati</taxon>
        <taxon>Pseudomonadota</taxon>
        <taxon>Betaproteobacteria</taxon>
        <taxon>Neisseriales</taxon>
        <taxon>Neisseriaceae</taxon>
        <taxon>Kingella</taxon>
    </lineage>
</organism>
<evidence type="ECO:0000313" key="2">
    <source>
        <dbReference type="EMBL" id="SQH25442.1"/>
    </source>
</evidence>
<dbReference type="RefSeq" id="WP_003786572.1">
    <property type="nucleotide sequence ID" value="NZ_CP091518.1"/>
</dbReference>
<dbReference type="Proteomes" id="UP000248598">
    <property type="component" value="Chromosome 1"/>
</dbReference>
<evidence type="ECO:0000313" key="3">
    <source>
        <dbReference type="Proteomes" id="UP000248598"/>
    </source>
</evidence>
<keyword evidence="2" id="KW-0413">Isomerase</keyword>
<dbReference type="InterPro" id="IPR014710">
    <property type="entry name" value="RmlC-like_jellyroll"/>
</dbReference>
<dbReference type="AlphaFoldDB" id="A0AAX2J5U5"/>
<dbReference type="GeneID" id="93262919"/>
<dbReference type="Gene3D" id="2.60.120.10">
    <property type="entry name" value="Jelly Rolls"/>
    <property type="match status" value="1"/>
</dbReference>
<dbReference type="InterPro" id="IPR046457">
    <property type="entry name" value="PMI_typeI_cat"/>
</dbReference>